<keyword evidence="2" id="KW-1185">Reference proteome</keyword>
<comment type="caution">
    <text evidence="1">The sequence shown here is derived from an EMBL/GenBank/DDBJ whole genome shotgun (WGS) entry which is preliminary data.</text>
</comment>
<protein>
    <recommendedName>
        <fullName evidence="3">PIN domain-containing protein</fullName>
    </recommendedName>
</protein>
<dbReference type="EMBL" id="JBEWSZ010000002">
    <property type="protein sequence ID" value="MET2830747.1"/>
    <property type="molecule type" value="Genomic_DNA"/>
</dbReference>
<sequence length="137" mass="15183">MVGQQRIERFGCFEERMNPQGQMHKHRITCHVESAPPEMRHMRDLQIIGDLAHETSRQQGLQCVARGAEIDVPNARQIQYVGLASSLGMRIVATADMDVACFIRQAHADGEGIVPTGEFRVLADLSQAVSDVGRDQS</sequence>
<name>A0ABV2DL61_9HYPH</name>
<evidence type="ECO:0000313" key="1">
    <source>
        <dbReference type="EMBL" id="MET2830747.1"/>
    </source>
</evidence>
<evidence type="ECO:0008006" key="3">
    <source>
        <dbReference type="Google" id="ProtNLM"/>
    </source>
</evidence>
<reference evidence="1 2" key="1">
    <citation type="submission" date="2024-06" db="EMBL/GenBank/DDBJ databases">
        <authorList>
            <person name="Kim D.-U."/>
        </authorList>
    </citation>
    <scope>NUCLEOTIDE SEQUENCE [LARGE SCALE GENOMIC DNA]</scope>
    <source>
        <strain evidence="1 2">KACC15460</strain>
    </source>
</reference>
<organism evidence="1 2">
    <name type="scientific">Mesorhizobium shangrilense</name>
    <dbReference type="NCBI Taxonomy" id="460060"/>
    <lineage>
        <taxon>Bacteria</taxon>
        <taxon>Pseudomonadati</taxon>
        <taxon>Pseudomonadota</taxon>
        <taxon>Alphaproteobacteria</taxon>
        <taxon>Hyphomicrobiales</taxon>
        <taxon>Phyllobacteriaceae</taxon>
        <taxon>Mesorhizobium</taxon>
    </lineage>
</organism>
<accession>A0ABV2DL61</accession>
<evidence type="ECO:0000313" key="2">
    <source>
        <dbReference type="Proteomes" id="UP001548832"/>
    </source>
</evidence>
<dbReference type="RefSeq" id="WP_354462803.1">
    <property type="nucleotide sequence ID" value="NZ_JBEWSZ010000002.1"/>
</dbReference>
<gene>
    <name evidence="1" type="ORF">ABVQ20_27540</name>
</gene>
<dbReference type="Proteomes" id="UP001548832">
    <property type="component" value="Unassembled WGS sequence"/>
</dbReference>
<proteinExistence type="predicted"/>